<name>A0A4V1IPV9_9FUNG</name>
<accession>A0A4V1IPV9</accession>
<dbReference type="EMBL" id="ML000126">
    <property type="protein sequence ID" value="RKO84417.1"/>
    <property type="molecule type" value="Genomic_DNA"/>
</dbReference>
<evidence type="ECO:0000313" key="3">
    <source>
        <dbReference type="Proteomes" id="UP000269721"/>
    </source>
</evidence>
<feature type="region of interest" description="Disordered" evidence="1">
    <location>
        <begin position="1"/>
        <end position="42"/>
    </location>
</feature>
<proteinExistence type="predicted"/>
<dbReference type="Proteomes" id="UP000269721">
    <property type="component" value="Unassembled WGS sequence"/>
</dbReference>
<gene>
    <name evidence="2" type="ORF">BDK51DRAFT_38352</name>
</gene>
<organism evidence="2 3">
    <name type="scientific">Blyttiomyces helicus</name>
    <dbReference type="NCBI Taxonomy" id="388810"/>
    <lineage>
        <taxon>Eukaryota</taxon>
        <taxon>Fungi</taxon>
        <taxon>Fungi incertae sedis</taxon>
        <taxon>Chytridiomycota</taxon>
        <taxon>Chytridiomycota incertae sedis</taxon>
        <taxon>Chytridiomycetes</taxon>
        <taxon>Chytridiomycetes incertae sedis</taxon>
        <taxon>Blyttiomyces</taxon>
    </lineage>
</organism>
<reference evidence="3" key="1">
    <citation type="journal article" date="2018" name="Nat. Microbiol.">
        <title>Leveraging single-cell genomics to expand the fungal tree of life.</title>
        <authorList>
            <person name="Ahrendt S.R."/>
            <person name="Quandt C.A."/>
            <person name="Ciobanu D."/>
            <person name="Clum A."/>
            <person name="Salamov A."/>
            <person name="Andreopoulos B."/>
            <person name="Cheng J.F."/>
            <person name="Woyke T."/>
            <person name="Pelin A."/>
            <person name="Henrissat B."/>
            <person name="Reynolds N.K."/>
            <person name="Benny G.L."/>
            <person name="Smith M.E."/>
            <person name="James T.Y."/>
            <person name="Grigoriev I.V."/>
        </authorList>
    </citation>
    <scope>NUCLEOTIDE SEQUENCE [LARGE SCALE GENOMIC DNA]</scope>
</reference>
<feature type="compositionally biased region" description="Basic and acidic residues" evidence="1">
    <location>
        <begin position="1"/>
        <end position="10"/>
    </location>
</feature>
<protein>
    <submittedName>
        <fullName evidence="2">Uncharacterized protein</fullName>
    </submittedName>
</protein>
<sequence length="227" mass="24351">MGKNDGELRQKSSKSAPAPPSLHHPRPQINILETSSPEKKGVREGNLCCRNVTYLAARFRVGFVETDPKPRGRVCGAFEAEFSPMVVAELCGAVEGGRSAARLKVHIPIGLAISQIPPIQPHPHQTNMSLLSLNGPVSLPFMSLNSGNVMHKTDLPPPPLPAMFAVGQHGLRSGSGSSGAYVRLAYGVSQVISAIIMYFVYRKVVAANVESESAAPDHQRLSLPYLP</sequence>
<dbReference type="AlphaFoldDB" id="A0A4V1IPV9"/>
<evidence type="ECO:0000256" key="1">
    <source>
        <dbReference type="SAM" id="MobiDB-lite"/>
    </source>
</evidence>
<keyword evidence="3" id="KW-1185">Reference proteome</keyword>
<evidence type="ECO:0000313" key="2">
    <source>
        <dbReference type="EMBL" id="RKO84417.1"/>
    </source>
</evidence>